<name>A0A3T0N8S8_9RHOB</name>
<dbReference type="Gene3D" id="3.90.1720.10">
    <property type="entry name" value="endopeptidase domain like (from Nostoc punctiforme)"/>
    <property type="match status" value="1"/>
</dbReference>
<dbReference type="NCBIfam" id="TIGR02219">
    <property type="entry name" value="phage_NlpC_fam"/>
    <property type="match status" value="1"/>
</dbReference>
<comment type="similarity">
    <text evidence="1">Belongs to the peptidase C40 family.</text>
</comment>
<evidence type="ECO:0000256" key="1">
    <source>
        <dbReference type="ARBA" id="ARBA00007074"/>
    </source>
</evidence>
<dbReference type="EMBL" id="CP033219">
    <property type="protein sequence ID" value="AZV80436.1"/>
    <property type="molecule type" value="Genomic_DNA"/>
</dbReference>
<dbReference type="KEGG" id="sedi:EBB79_12155"/>
<dbReference type="PROSITE" id="PS51935">
    <property type="entry name" value="NLPC_P60"/>
    <property type="match status" value="1"/>
</dbReference>
<dbReference type="SUPFAM" id="SSF54001">
    <property type="entry name" value="Cysteine proteinases"/>
    <property type="match status" value="1"/>
</dbReference>
<protein>
    <submittedName>
        <fullName evidence="6">Peptidase</fullName>
    </submittedName>
</protein>
<feature type="domain" description="NlpC/P60" evidence="5">
    <location>
        <begin position="2"/>
        <end position="159"/>
    </location>
</feature>
<accession>A0A3T0N8S8</accession>
<dbReference type="GO" id="GO:0006508">
    <property type="term" value="P:proteolysis"/>
    <property type="evidence" value="ECO:0007669"/>
    <property type="project" value="UniProtKB-KW"/>
</dbReference>
<gene>
    <name evidence="6" type="ORF">EBB79_12155</name>
</gene>
<evidence type="ECO:0000256" key="2">
    <source>
        <dbReference type="ARBA" id="ARBA00022670"/>
    </source>
</evidence>
<reference evidence="6 7" key="1">
    <citation type="submission" date="2018-10" db="EMBL/GenBank/DDBJ databases">
        <title>Parasedimentitalea marina sp. nov., a psychrophilic bacterium isolated from deep seawater of the New Britain Trench.</title>
        <authorList>
            <person name="Cao J."/>
        </authorList>
    </citation>
    <scope>NUCLEOTIDE SEQUENCE [LARGE SCALE GENOMIC DNA]</scope>
    <source>
        <strain evidence="6 7">W43</strain>
    </source>
</reference>
<sequence length="163" mass="18175">MTSQGHRIVALARDWIGTPYVHQATCKGAGCDCLGLLRGIWSELYGAEPEQVPAYTMDWSEPQGEERLWQAALRHLVAKPLDQVAIGDVILFRMRAGSVAKHLGVQSHLCDQSLRAGTARLCREEDNPRFIHAYSGHGVVESPLSAPWQRRIVARFQFPEETA</sequence>
<organism evidence="6 7">
    <name type="scientific">Parasedimentitalea marina</name>
    <dbReference type="NCBI Taxonomy" id="2483033"/>
    <lineage>
        <taxon>Bacteria</taxon>
        <taxon>Pseudomonadati</taxon>
        <taxon>Pseudomonadota</taxon>
        <taxon>Alphaproteobacteria</taxon>
        <taxon>Rhodobacterales</taxon>
        <taxon>Paracoccaceae</taxon>
        <taxon>Parasedimentitalea</taxon>
    </lineage>
</organism>
<dbReference type="InterPro" id="IPR011929">
    <property type="entry name" value="Phage_pept_NlpC/P60"/>
</dbReference>
<proteinExistence type="inferred from homology"/>
<dbReference type="GO" id="GO:0008234">
    <property type="term" value="F:cysteine-type peptidase activity"/>
    <property type="evidence" value="ECO:0007669"/>
    <property type="project" value="UniProtKB-KW"/>
</dbReference>
<dbReference type="RefSeq" id="WP_127750973.1">
    <property type="nucleotide sequence ID" value="NZ_CP033219.1"/>
</dbReference>
<evidence type="ECO:0000256" key="4">
    <source>
        <dbReference type="ARBA" id="ARBA00022807"/>
    </source>
</evidence>
<dbReference type="InterPro" id="IPR038765">
    <property type="entry name" value="Papain-like_cys_pep_sf"/>
</dbReference>
<evidence type="ECO:0000313" key="7">
    <source>
        <dbReference type="Proteomes" id="UP000283063"/>
    </source>
</evidence>
<keyword evidence="7" id="KW-1185">Reference proteome</keyword>
<evidence type="ECO:0000256" key="3">
    <source>
        <dbReference type="ARBA" id="ARBA00022801"/>
    </source>
</evidence>
<dbReference type="OrthoDB" id="6058745at2"/>
<dbReference type="AlphaFoldDB" id="A0A3T0N8S8"/>
<evidence type="ECO:0000259" key="5">
    <source>
        <dbReference type="PROSITE" id="PS51935"/>
    </source>
</evidence>
<dbReference type="Proteomes" id="UP000283063">
    <property type="component" value="Chromosome"/>
</dbReference>
<keyword evidence="2" id="KW-0645">Protease</keyword>
<dbReference type="InterPro" id="IPR000064">
    <property type="entry name" value="NLP_P60_dom"/>
</dbReference>
<dbReference type="Pfam" id="PF00877">
    <property type="entry name" value="NLPC_P60"/>
    <property type="match status" value="1"/>
</dbReference>
<evidence type="ECO:0000313" key="6">
    <source>
        <dbReference type="EMBL" id="AZV80436.1"/>
    </source>
</evidence>
<keyword evidence="4" id="KW-0788">Thiol protease</keyword>
<keyword evidence="3" id="KW-0378">Hydrolase</keyword>